<evidence type="ECO:0000313" key="5">
    <source>
        <dbReference type="Proteomes" id="UP000823615"/>
    </source>
</evidence>
<dbReference type="InterPro" id="IPR009057">
    <property type="entry name" value="Homeodomain-like_sf"/>
</dbReference>
<accession>A0A9D9E037</accession>
<feature type="domain" description="HTH tetR-type" evidence="3">
    <location>
        <begin position="10"/>
        <end position="70"/>
    </location>
</feature>
<evidence type="ECO:0000313" key="4">
    <source>
        <dbReference type="EMBL" id="MBO8437154.1"/>
    </source>
</evidence>
<dbReference type="Proteomes" id="UP000823615">
    <property type="component" value="Unassembled WGS sequence"/>
</dbReference>
<dbReference type="GO" id="GO:0003677">
    <property type="term" value="F:DNA binding"/>
    <property type="evidence" value="ECO:0007669"/>
    <property type="project" value="UniProtKB-UniRule"/>
</dbReference>
<name>A0A9D9E037_9SPIO</name>
<protein>
    <submittedName>
        <fullName evidence="4">TetR/AcrR family transcriptional regulator</fullName>
    </submittedName>
</protein>
<dbReference type="SUPFAM" id="SSF46689">
    <property type="entry name" value="Homeodomain-like"/>
    <property type="match status" value="1"/>
</dbReference>
<dbReference type="Pfam" id="PF14278">
    <property type="entry name" value="TetR_C_8"/>
    <property type="match status" value="1"/>
</dbReference>
<dbReference type="Gene3D" id="1.10.357.10">
    <property type="entry name" value="Tetracycline Repressor, domain 2"/>
    <property type="match status" value="1"/>
</dbReference>
<dbReference type="PANTHER" id="PTHR43479:SF7">
    <property type="entry name" value="TETR-FAMILY TRANSCRIPTIONAL REGULATOR"/>
    <property type="match status" value="1"/>
</dbReference>
<dbReference type="InterPro" id="IPR050624">
    <property type="entry name" value="HTH-type_Tx_Regulator"/>
</dbReference>
<dbReference type="PANTHER" id="PTHR43479">
    <property type="entry name" value="ACREF/ENVCD OPERON REPRESSOR-RELATED"/>
    <property type="match status" value="1"/>
</dbReference>
<reference evidence="4" key="1">
    <citation type="submission" date="2020-10" db="EMBL/GenBank/DDBJ databases">
        <authorList>
            <person name="Gilroy R."/>
        </authorList>
    </citation>
    <scope>NUCLEOTIDE SEQUENCE</scope>
    <source>
        <strain evidence="4">7293</strain>
    </source>
</reference>
<feature type="DNA-binding region" description="H-T-H motif" evidence="2">
    <location>
        <begin position="33"/>
        <end position="52"/>
    </location>
</feature>
<dbReference type="AlphaFoldDB" id="A0A9D9E037"/>
<dbReference type="InterPro" id="IPR001647">
    <property type="entry name" value="HTH_TetR"/>
</dbReference>
<evidence type="ECO:0000256" key="2">
    <source>
        <dbReference type="PROSITE-ProRule" id="PRU00335"/>
    </source>
</evidence>
<keyword evidence="1 2" id="KW-0238">DNA-binding</keyword>
<comment type="caution">
    <text evidence="4">The sequence shown here is derived from an EMBL/GenBank/DDBJ whole genome shotgun (WGS) entry which is preliminary data.</text>
</comment>
<organism evidence="4 5">
    <name type="scientific">Candidatus Ornithospirochaeta stercoripullorum</name>
    <dbReference type="NCBI Taxonomy" id="2840899"/>
    <lineage>
        <taxon>Bacteria</taxon>
        <taxon>Pseudomonadati</taxon>
        <taxon>Spirochaetota</taxon>
        <taxon>Spirochaetia</taxon>
        <taxon>Spirochaetales</taxon>
        <taxon>Spirochaetaceae</taxon>
        <taxon>Spirochaetaceae incertae sedis</taxon>
        <taxon>Candidatus Ornithospirochaeta</taxon>
    </lineage>
</organism>
<dbReference type="PROSITE" id="PS50977">
    <property type="entry name" value="HTH_TETR_2"/>
    <property type="match status" value="1"/>
</dbReference>
<evidence type="ECO:0000259" key="3">
    <source>
        <dbReference type="PROSITE" id="PS50977"/>
    </source>
</evidence>
<sequence length="180" mass="21509">MNTANNKRRKETLETIKKTFVELIQNQELDQISISQLCKKAGINRTTFYACYDGLHDIADSIRKDLEDNMVEMYRDEIENRKSRNDYLKLFRHIKDNQIFYRTYFKLGYDTQLKGFGYDAKAAAKYFDNKFIQYHSEFFRAGITRIIRMWLENGCEESPEDMMEIIRSEYKGRLAQDGEK</sequence>
<gene>
    <name evidence="4" type="ORF">IAA97_09280</name>
</gene>
<evidence type="ECO:0000256" key="1">
    <source>
        <dbReference type="ARBA" id="ARBA00023125"/>
    </source>
</evidence>
<dbReference type="EMBL" id="JADIMT010000104">
    <property type="protein sequence ID" value="MBO8437154.1"/>
    <property type="molecule type" value="Genomic_DNA"/>
</dbReference>
<proteinExistence type="predicted"/>
<reference evidence="4" key="2">
    <citation type="journal article" date="2021" name="PeerJ">
        <title>Extensive microbial diversity within the chicken gut microbiome revealed by metagenomics and culture.</title>
        <authorList>
            <person name="Gilroy R."/>
            <person name="Ravi A."/>
            <person name="Getino M."/>
            <person name="Pursley I."/>
            <person name="Horton D.L."/>
            <person name="Alikhan N.F."/>
            <person name="Baker D."/>
            <person name="Gharbi K."/>
            <person name="Hall N."/>
            <person name="Watson M."/>
            <person name="Adriaenssens E.M."/>
            <person name="Foster-Nyarko E."/>
            <person name="Jarju S."/>
            <person name="Secka A."/>
            <person name="Antonio M."/>
            <person name="Oren A."/>
            <person name="Chaudhuri R.R."/>
            <person name="La Ragione R."/>
            <person name="Hildebrand F."/>
            <person name="Pallen M.J."/>
        </authorList>
    </citation>
    <scope>NUCLEOTIDE SEQUENCE</scope>
    <source>
        <strain evidence="4">7293</strain>
    </source>
</reference>
<dbReference type="InterPro" id="IPR039532">
    <property type="entry name" value="TetR_C_Firmicutes"/>
</dbReference>